<sequence>MKSEELRIGNYVYNPIQKIDLKVDIKVLSEVFYDEKRKVKLNNQFQPIPLTEEWLIKLRFDDLGNYGYGIGSFHIVNRLGKWAFPINDKMVFLDYVHQLQNLFYDLAKKELEIKK</sequence>
<protein>
    <submittedName>
        <fullName evidence="1">Uncharacterized protein</fullName>
    </submittedName>
</protein>
<evidence type="ECO:0000313" key="1">
    <source>
        <dbReference type="EMBL" id="QQV90876.1"/>
    </source>
</evidence>
<organism evidence="1 2">
    <name type="scientific">Polaribacter phage Freya_1</name>
    <dbReference type="NCBI Taxonomy" id="2745662"/>
    <lineage>
        <taxon>Viruses</taxon>
        <taxon>Duplodnaviria</taxon>
        <taxon>Heunggongvirae</taxon>
        <taxon>Uroviricota</taxon>
        <taxon>Caudoviricetes</taxon>
        <taxon>Forsetiviridae</taxon>
        <taxon>Freyavirus</taxon>
        <taxon>Freyavirus freya</taxon>
    </lineage>
</organism>
<reference evidence="1" key="1">
    <citation type="submission" date="2020-07" db="EMBL/GenBank/DDBJ databases">
        <title>Highly diverse flavobacterial phages as mortality factor during North Sea spring blooms.</title>
        <authorList>
            <person name="Bartlau N."/>
            <person name="Wichels A."/>
            <person name="Krohne G."/>
            <person name="Adriaenssens E.M."/>
            <person name="Heins A."/>
            <person name="Fuchs B.M."/>
            <person name="Amann R."/>
            <person name="Moraru C."/>
        </authorList>
    </citation>
    <scope>NUCLEOTIDE SEQUENCE</scope>
</reference>
<dbReference type="Proteomes" id="UP000693667">
    <property type="component" value="Segment"/>
</dbReference>
<dbReference type="EMBL" id="MT732463">
    <property type="protein sequence ID" value="QQV90876.1"/>
    <property type="molecule type" value="Genomic_DNA"/>
</dbReference>
<proteinExistence type="predicted"/>
<gene>
    <name evidence="1" type="ORF">Freya1_5</name>
</gene>
<accession>A0A8E4ZCY8</accession>
<evidence type="ECO:0000313" key="2">
    <source>
        <dbReference type="Proteomes" id="UP000693667"/>
    </source>
</evidence>
<name>A0A8E4ZCY8_9CAUD</name>
<keyword evidence="2" id="KW-1185">Reference proteome</keyword>